<feature type="transmembrane region" description="Helical" evidence="1">
    <location>
        <begin position="42"/>
        <end position="66"/>
    </location>
</feature>
<organism evidence="2">
    <name type="scientific">Nostoc sp. PCC 9201</name>
    <dbReference type="NCBI Taxonomy" id="2099382"/>
    <lineage>
        <taxon>Bacteria</taxon>
        <taxon>Bacillati</taxon>
        <taxon>Cyanobacteriota</taxon>
        <taxon>Cyanophyceae</taxon>
        <taxon>Nostocales</taxon>
        <taxon>Nostocaceae</taxon>
        <taxon>Nostoc</taxon>
    </lineage>
</organism>
<dbReference type="NCBIfam" id="TIGR03949">
    <property type="entry name" value="bact_IIb_cerein"/>
    <property type="match status" value="1"/>
</dbReference>
<keyword evidence="1" id="KW-0472">Membrane</keyword>
<sequence>MASIAILDIRPVGHDLFFDGESYMADLSDNELERVVGGTEPISAAVAVSIGVAAGAAFLGGLWAALK</sequence>
<keyword evidence="1" id="KW-1133">Transmembrane helix</keyword>
<protein>
    <recommendedName>
        <fullName evidence="3">Class IIb bacteriocin, lactobin A/cerein 7B family</fullName>
    </recommendedName>
</protein>
<dbReference type="AlphaFoldDB" id="A0A2P0ZGP8"/>
<name>A0A2P0ZGP8_9NOSO</name>
<accession>A0A2P0ZGP8</accession>
<proteinExistence type="predicted"/>
<keyword evidence="1" id="KW-0812">Transmembrane</keyword>
<evidence type="ECO:0008006" key="3">
    <source>
        <dbReference type="Google" id="ProtNLM"/>
    </source>
</evidence>
<reference evidence="2" key="1">
    <citation type="journal article" date="2018" name="Science">
        <title>Natural noncanonical protein splicing yields products with diverse ?-amino acid residues.</title>
        <authorList>
            <person name="Morinaka B.I."/>
            <person name="Lakis E."/>
            <person name="Verest M."/>
            <person name="Helf M.J."/>
            <person name="Scalvenzi T."/>
            <person name="Vagstad A.L."/>
            <person name="Sims J."/>
            <person name="Sunagawa S."/>
            <person name="Gugger M."/>
            <person name="Piel J."/>
        </authorList>
    </citation>
    <scope>NUCLEOTIDE SEQUENCE</scope>
    <source>
        <strain evidence="2">PCC 9201</strain>
    </source>
</reference>
<evidence type="ECO:0000313" key="2">
    <source>
        <dbReference type="EMBL" id="AVH79625.1"/>
    </source>
</evidence>
<dbReference type="InterPro" id="IPR023991">
    <property type="entry name" value="Bacteriocin_IIb_lactobn/cerein"/>
</dbReference>
<dbReference type="EMBL" id="MG373777">
    <property type="protein sequence ID" value="AVH79625.1"/>
    <property type="molecule type" value="Genomic_DNA"/>
</dbReference>
<evidence type="ECO:0000256" key="1">
    <source>
        <dbReference type="SAM" id="Phobius"/>
    </source>
</evidence>